<feature type="transmembrane region" description="Helical" evidence="5">
    <location>
        <begin position="97"/>
        <end position="120"/>
    </location>
</feature>
<feature type="transmembrane region" description="Helical" evidence="5">
    <location>
        <begin position="6"/>
        <end position="23"/>
    </location>
</feature>
<keyword evidence="3 5" id="KW-1133">Transmembrane helix</keyword>
<proteinExistence type="predicted"/>
<accession>A0A1H1EFN3</accession>
<dbReference type="STRING" id="553311.SAMN05216231_2866"/>
<name>A0A1H1EFN3_9BACI</name>
<keyword evidence="4 5" id="KW-0472">Membrane</keyword>
<dbReference type="InterPro" id="IPR010899">
    <property type="entry name" value="UPF0344"/>
</dbReference>
<evidence type="ECO:0000256" key="1">
    <source>
        <dbReference type="ARBA" id="ARBA00022475"/>
    </source>
</evidence>
<evidence type="ECO:0000313" key="7">
    <source>
        <dbReference type="Proteomes" id="UP000199444"/>
    </source>
</evidence>
<evidence type="ECO:0000256" key="5">
    <source>
        <dbReference type="SAM" id="Phobius"/>
    </source>
</evidence>
<dbReference type="AlphaFoldDB" id="A0A1H1EFN3"/>
<dbReference type="Pfam" id="PF07457">
    <property type="entry name" value="DUF1516"/>
    <property type="match status" value="1"/>
</dbReference>
<reference evidence="6 7" key="1">
    <citation type="submission" date="2016-10" db="EMBL/GenBank/DDBJ databases">
        <authorList>
            <person name="de Groot N.N."/>
        </authorList>
    </citation>
    <scope>NUCLEOTIDE SEQUENCE [LARGE SCALE GENOMIC DNA]</scope>
    <source>
        <strain evidence="6 7">CGMCC 1.10449</strain>
    </source>
</reference>
<dbReference type="RefSeq" id="WP_092493645.1">
    <property type="nucleotide sequence ID" value="NZ_FNKD01000003.1"/>
</dbReference>
<organism evidence="6 7">
    <name type="scientific">Virgibacillus salinus</name>
    <dbReference type="NCBI Taxonomy" id="553311"/>
    <lineage>
        <taxon>Bacteria</taxon>
        <taxon>Bacillati</taxon>
        <taxon>Bacillota</taxon>
        <taxon>Bacilli</taxon>
        <taxon>Bacillales</taxon>
        <taxon>Bacillaceae</taxon>
        <taxon>Virgibacillus</taxon>
    </lineage>
</organism>
<keyword evidence="1" id="KW-1003">Cell membrane</keyword>
<feature type="transmembrane region" description="Helical" evidence="5">
    <location>
        <begin position="43"/>
        <end position="60"/>
    </location>
</feature>
<evidence type="ECO:0000256" key="3">
    <source>
        <dbReference type="ARBA" id="ARBA00022989"/>
    </source>
</evidence>
<feature type="transmembrane region" description="Helical" evidence="5">
    <location>
        <begin position="66"/>
        <end position="85"/>
    </location>
</feature>
<evidence type="ECO:0000256" key="2">
    <source>
        <dbReference type="ARBA" id="ARBA00022692"/>
    </source>
</evidence>
<dbReference type="Proteomes" id="UP000199444">
    <property type="component" value="Unassembled WGS sequence"/>
</dbReference>
<sequence>MNTHLHVTAWVLAVILFIVVVVLHKSGKAKGAKIVQMILRLDYLLILYSGGTLLAAYFSGPQMGEAIFKGLAGIWAIFAMEMISLKMGREEATKSWWIQLAIAIILTLILGFGRLGFGFLP</sequence>
<keyword evidence="2 5" id="KW-0812">Transmembrane</keyword>
<keyword evidence="7" id="KW-1185">Reference proteome</keyword>
<dbReference type="EMBL" id="FNKD01000003">
    <property type="protein sequence ID" value="SDQ87503.1"/>
    <property type="molecule type" value="Genomic_DNA"/>
</dbReference>
<protein>
    <submittedName>
        <fullName evidence="6">Uncharacterized protein</fullName>
    </submittedName>
</protein>
<evidence type="ECO:0000256" key="4">
    <source>
        <dbReference type="ARBA" id="ARBA00023136"/>
    </source>
</evidence>
<gene>
    <name evidence="6" type="ORF">SAMN05216231_2866</name>
</gene>
<evidence type="ECO:0000313" key="6">
    <source>
        <dbReference type="EMBL" id="SDQ87503.1"/>
    </source>
</evidence>